<dbReference type="NCBIfam" id="TIGR04516">
    <property type="entry name" value="glycosyl_450act"/>
    <property type="match status" value="1"/>
</dbReference>
<proteinExistence type="inferred from homology"/>
<dbReference type="SUPFAM" id="SSF53756">
    <property type="entry name" value="UDP-Glycosyltransferase/glycogen phosphorylase"/>
    <property type="match status" value="1"/>
</dbReference>
<evidence type="ECO:0000256" key="4">
    <source>
        <dbReference type="ARBA" id="ARBA00023194"/>
    </source>
</evidence>
<comment type="caution">
    <text evidence="7">The sequence shown here is derived from an EMBL/GenBank/DDBJ whole genome shotgun (WGS) entry which is preliminary data.</text>
</comment>
<name>A0ABT6LA49_9ACTN</name>
<sequence length="433" mass="47140">MRVLFVTLAASPHLHVQVPLAWALRAAGHSVRVASQPDLVDAITGAGLPATPVGPRLAQDESVEKLRRRQEKAAERLTEPPDAQELMRMAEHRPERLTPDFLDGLFTVMTSAIFQNFTDEETVDDLVALARRWRPDLVVWDTLMMGGAVAARACGAAHARLLYGLDLVGAMRERHTASLAARPRELREDPLAEWLEWTSARHGGAFDEELVTGQWTIDPTPASLRPPTELPWLSVRHIPYNGPSVVPSWLREPPARRRVCLTLGLSFREVMGGDQASVPALLEALGELDAEVVATLDAGQLAEVGRVPDNVRVVDFVPLDALLPSCSAIVHQGGYGTAQNALVHGVPQVIIPNDLWDIHPRAELIVRSGAGLRPAGPGPLAPAELRELVARVLDEPSFARSAARLRAEIRATPSPGELVPVLEELTARHRQVS</sequence>
<evidence type="ECO:0000313" key="7">
    <source>
        <dbReference type="EMBL" id="MDH6213174.1"/>
    </source>
</evidence>
<evidence type="ECO:0000313" key="8">
    <source>
        <dbReference type="Proteomes" id="UP001160499"/>
    </source>
</evidence>
<feature type="domain" description="Erythromycin biosynthesis protein CIII-like N-terminal" evidence="6">
    <location>
        <begin position="22"/>
        <end position="264"/>
    </location>
</feature>
<evidence type="ECO:0000256" key="1">
    <source>
        <dbReference type="ARBA" id="ARBA00006962"/>
    </source>
</evidence>
<keyword evidence="2" id="KW-0328">Glycosyltransferase</keyword>
<dbReference type="PANTHER" id="PTHR48050">
    <property type="entry name" value="STEROL 3-BETA-GLUCOSYLTRANSFERASE"/>
    <property type="match status" value="1"/>
</dbReference>
<organism evidence="7 8">
    <name type="scientific">Streptomyces pseudovenezuelae</name>
    <dbReference type="NCBI Taxonomy" id="67350"/>
    <lineage>
        <taxon>Bacteria</taxon>
        <taxon>Bacillati</taxon>
        <taxon>Actinomycetota</taxon>
        <taxon>Actinomycetes</taxon>
        <taxon>Kitasatosporales</taxon>
        <taxon>Streptomycetaceae</taxon>
        <taxon>Streptomyces</taxon>
        <taxon>Streptomyces aurantiacus group</taxon>
    </lineage>
</organism>
<evidence type="ECO:0000256" key="3">
    <source>
        <dbReference type="ARBA" id="ARBA00022679"/>
    </source>
</evidence>
<keyword evidence="3" id="KW-0808">Transferase</keyword>
<dbReference type="InterPro" id="IPR010610">
    <property type="entry name" value="EryCIII-like_C"/>
</dbReference>
<comment type="similarity">
    <text evidence="1">Belongs to the glycosyltransferase 28 family.</text>
</comment>
<evidence type="ECO:0000259" key="5">
    <source>
        <dbReference type="Pfam" id="PF06722"/>
    </source>
</evidence>
<dbReference type="Proteomes" id="UP001160499">
    <property type="component" value="Unassembled WGS sequence"/>
</dbReference>
<protein>
    <submittedName>
        <fullName evidence="7">Glycosyltransferase (Activator-dependent family)</fullName>
    </submittedName>
</protein>
<dbReference type="Pfam" id="PF06722">
    <property type="entry name" value="EryCIII-like_C"/>
    <property type="match status" value="1"/>
</dbReference>
<dbReference type="PANTHER" id="PTHR48050:SF13">
    <property type="entry name" value="STEROL 3-BETA-GLUCOSYLTRANSFERASE UGT80A2"/>
    <property type="match status" value="1"/>
</dbReference>
<dbReference type="InterPro" id="IPR050426">
    <property type="entry name" value="Glycosyltransferase_28"/>
</dbReference>
<gene>
    <name evidence="7" type="ORF">M2283_000453</name>
</gene>
<keyword evidence="4" id="KW-0045">Antibiotic biosynthesis</keyword>
<keyword evidence="8" id="KW-1185">Reference proteome</keyword>
<feature type="domain" description="Erythromycin biosynthesis protein CIII-like C-terminal" evidence="5">
    <location>
        <begin position="281"/>
        <end position="425"/>
    </location>
</feature>
<dbReference type="RefSeq" id="WP_280874207.1">
    <property type="nucleotide sequence ID" value="NZ_JARXVH010000001.1"/>
</dbReference>
<dbReference type="InterPro" id="IPR048284">
    <property type="entry name" value="EryCIII-like_N"/>
</dbReference>
<evidence type="ECO:0000259" key="6">
    <source>
        <dbReference type="Pfam" id="PF21036"/>
    </source>
</evidence>
<accession>A0ABT6LA49</accession>
<dbReference type="Gene3D" id="3.40.50.2000">
    <property type="entry name" value="Glycogen Phosphorylase B"/>
    <property type="match status" value="2"/>
</dbReference>
<dbReference type="CDD" id="cd03784">
    <property type="entry name" value="GT1_Gtf-like"/>
    <property type="match status" value="1"/>
</dbReference>
<dbReference type="EMBL" id="JARXVH010000001">
    <property type="protein sequence ID" value="MDH6213174.1"/>
    <property type="molecule type" value="Genomic_DNA"/>
</dbReference>
<evidence type="ECO:0000256" key="2">
    <source>
        <dbReference type="ARBA" id="ARBA00022676"/>
    </source>
</evidence>
<dbReference type="InterPro" id="IPR002213">
    <property type="entry name" value="UDP_glucos_trans"/>
</dbReference>
<dbReference type="Pfam" id="PF21036">
    <property type="entry name" value="EryCIII-like_N"/>
    <property type="match status" value="1"/>
</dbReference>
<dbReference type="InterPro" id="IPR030953">
    <property type="entry name" value="Glycosyl_450act"/>
</dbReference>
<reference evidence="7 8" key="1">
    <citation type="submission" date="2023-04" db="EMBL/GenBank/DDBJ databases">
        <title>Forest soil microbial communities from Buena Vista Peninsula, Colon Province, Panama.</title>
        <authorList>
            <person name="Bouskill N."/>
        </authorList>
    </citation>
    <scope>NUCLEOTIDE SEQUENCE [LARGE SCALE GENOMIC DNA]</scope>
    <source>
        <strain evidence="7 8">GGS1</strain>
    </source>
</reference>